<comment type="caution">
    <text evidence="1">The sequence shown here is derived from an EMBL/GenBank/DDBJ whole genome shotgun (WGS) entry which is preliminary data.</text>
</comment>
<organism evidence="1 2">
    <name type="scientific">Rhizophagus irregularis (strain DAOM 197198w)</name>
    <name type="common">Glomus intraradices</name>
    <dbReference type="NCBI Taxonomy" id="1432141"/>
    <lineage>
        <taxon>Eukaryota</taxon>
        <taxon>Fungi</taxon>
        <taxon>Fungi incertae sedis</taxon>
        <taxon>Mucoromycota</taxon>
        <taxon>Glomeromycotina</taxon>
        <taxon>Glomeromycetes</taxon>
        <taxon>Glomerales</taxon>
        <taxon>Glomeraceae</taxon>
        <taxon>Rhizophagus</taxon>
    </lineage>
</organism>
<gene>
    <name evidence="1" type="ORF">RirG_209050</name>
</gene>
<dbReference type="Proteomes" id="UP000022910">
    <property type="component" value="Unassembled WGS sequence"/>
</dbReference>
<name>A0A015JQE2_RHIIW</name>
<dbReference type="AlphaFoldDB" id="A0A015JQE2"/>
<evidence type="ECO:0000313" key="2">
    <source>
        <dbReference type="Proteomes" id="UP000022910"/>
    </source>
</evidence>
<accession>A0A015JQE2</accession>
<protein>
    <submittedName>
        <fullName evidence="1">Uncharacterized protein</fullName>
    </submittedName>
</protein>
<sequence>MQTTYNSNVWAEEAISERHIRHYEYKDFRNIEKVILEKFIVQIGKIPNNILH</sequence>
<keyword evidence="2" id="KW-1185">Reference proteome</keyword>
<dbReference type="EMBL" id="JEMT01027423">
    <property type="protein sequence ID" value="EXX57239.1"/>
    <property type="molecule type" value="Genomic_DNA"/>
</dbReference>
<reference evidence="1 2" key="1">
    <citation type="submission" date="2014-02" db="EMBL/GenBank/DDBJ databases">
        <title>Single nucleus genome sequencing reveals high similarity among nuclei of an endomycorrhizal fungus.</title>
        <authorList>
            <person name="Lin K."/>
            <person name="Geurts R."/>
            <person name="Zhang Z."/>
            <person name="Limpens E."/>
            <person name="Saunders D.G."/>
            <person name="Mu D."/>
            <person name="Pang E."/>
            <person name="Cao H."/>
            <person name="Cha H."/>
            <person name="Lin T."/>
            <person name="Zhou Q."/>
            <person name="Shang Y."/>
            <person name="Li Y."/>
            <person name="Ivanov S."/>
            <person name="Sharma T."/>
            <person name="Velzen R.V."/>
            <person name="Ruijter N.D."/>
            <person name="Aanen D.K."/>
            <person name="Win J."/>
            <person name="Kamoun S."/>
            <person name="Bisseling T."/>
            <person name="Huang S."/>
        </authorList>
    </citation>
    <scope>NUCLEOTIDE SEQUENCE [LARGE SCALE GENOMIC DNA]</scope>
    <source>
        <strain evidence="2">DAOM197198w</strain>
    </source>
</reference>
<dbReference type="HOGENOM" id="CLU_3088514_0_0_1"/>
<evidence type="ECO:0000313" key="1">
    <source>
        <dbReference type="EMBL" id="EXX57239.1"/>
    </source>
</evidence>
<proteinExistence type="predicted"/>